<organism evidence="1 2">
    <name type="scientific">Acropora cervicornis</name>
    <name type="common">Staghorn coral</name>
    <dbReference type="NCBI Taxonomy" id="6130"/>
    <lineage>
        <taxon>Eukaryota</taxon>
        <taxon>Metazoa</taxon>
        <taxon>Cnidaria</taxon>
        <taxon>Anthozoa</taxon>
        <taxon>Hexacorallia</taxon>
        <taxon>Scleractinia</taxon>
        <taxon>Astrocoeniina</taxon>
        <taxon>Acroporidae</taxon>
        <taxon>Acropora</taxon>
    </lineage>
</organism>
<sequence>MIIESHRKDTRTLIAAIVMTSSISKNSQRQEVKVTSQPSEEYICDQELLGTSKYNFDKTI</sequence>
<proteinExistence type="predicted"/>
<dbReference type="EMBL" id="JARQWQ010000025">
    <property type="protein sequence ID" value="KAK2563529.1"/>
    <property type="molecule type" value="Genomic_DNA"/>
</dbReference>
<keyword evidence="2" id="KW-1185">Reference proteome</keyword>
<accession>A0AAD9QLV3</accession>
<gene>
    <name evidence="1" type="ORF">P5673_013250</name>
</gene>
<protein>
    <submittedName>
        <fullName evidence="1">Uncharacterized protein</fullName>
    </submittedName>
</protein>
<dbReference type="Proteomes" id="UP001249851">
    <property type="component" value="Unassembled WGS sequence"/>
</dbReference>
<reference evidence="1" key="2">
    <citation type="journal article" date="2023" name="Science">
        <title>Genomic signatures of disease resistance in endangered staghorn corals.</title>
        <authorList>
            <person name="Vollmer S.V."/>
            <person name="Selwyn J.D."/>
            <person name="Despard B.A."/>
            <person name="Roesel C.L."/>
        </authorList>
    </citation>
    <scope>NUCLEOTIDE SEQUENCE</scope>
    <source>
        <strain evidence="1">K2</strain>
    </source>
</reference>
<name>A0AAD9QLV3_ACRCE</name>
<evidence type="ECO:0000313" key="2">
    <source>
        <dbReference type="Proteomes" id="UP001249851"/>
    </source>
</evidence>
<reference evidence="1" key="1">
    <citation type="journal article" date="2023" name="G3 (Bethesda)">
        <title>Whole genome assembly and annotation of the endangered Caribbean coral Acropora cervicornis.</title>
        <authorList>
            <person name="Selwyn J.D."/>
            <person name="Vollmer S.V."/>
        </authorList>
    </citation>
    <scope>NUCLEOTIDE SEQUENCE</scope>
    <source>
        <strain evidence="1">K2</strain>
    </source>
</reference>
<evidence type="ECO:0000313" key="1">
    <source>
        <dbReference type="EMBL" id="KAK2563529.1"/>
    </source>
</evidence>
<comment type="caution">
    <text evidence="1">The sequence shown here is derived from an EMBL/GenBank/DDBJ whole genome shotgun (WGS) entry which is preliminary data.</text>
</comment>
<dbReference type="AlphaFoldDB" id="A0AAD9QLV3"/>